<dbReference type="InterPro" id="IPR006260">
    <property type="entry name" value="TonB/TolA_C"/>
</dbReference>
<protein>
    <recommendedName>
        <fullName evidence="5">Protein TonB</fullName>
    </recommendedName>
</protein>
<keyword evidence="5" id="KW-0653">Protein transport</keyword>
<dbReference type="Gene3D" id="3.30.2420.10">
    <property type="entry name" value="TonB"/>
    <property type="match status" value="1"/>
</dbReference>
<dbReference type="InterPro" id="IPR008756">
    <property type="entry name" value="Peptidase_M56"/>
</dbReference>
<accession>A0ABR9E6R2</accession>
<dbReference type="RefSeq" id="WP_192506182.1">
    <property type="nucleotide sequence ID" value="NZ_AQGV01000010.1"/>
</dbReference>
<evidence type="ECO:0000256" key="4">
    <source>
        <dbReference type="ARBA" id="ARBA00023136"/>
    </source>
</evidence>
<comment type="similarity">
    <text evidence="5">Belongs to the TonB family.</text>
</comment>
<proteinExistence type="inferred from homology"/>
<dbReference type="PRINTS" id="PR01374">
    <property type="entry name" value="TONBPROTEIN"/>
</dbReference>
<reference evidence="7 8" key="1">
    <citation type="submission" date="2015-03" db="EMBL/GenBank/DDBJ databases">
        <title>Genome sequence of Pseudoalteromonas aurantia.</title>
        <authorList>
            <person name="Xie B.-B."/>
            <person name="Rong J.-C."/>
            <person name="Qin Q.-L."/>
            <person name="Zhang Y.-Z."/>
        </authorList>
    </citation>
    <scope>NUCLEOTIDE SEQUENCE [LARGE SCALE GENOMIC DNA]</scope>
    <source>
        <strain evidence="7 8">208</strain>
    </source>
</reference>
<organism evidence="7 8">
    <name type="scientific">Pseudoalteromonas aurantia 208</name>
    <dbReference type="NCBI Taxonomy" id="1314867"/>
    <lineage>
        <taxon>Bacteria</taxon>
        <taxon>Pseudomonadati</taxon>
        <taxon>Pseudomonadota</taxon>
        <taxon>Gammaproteobacteria</taxon>
        <taxon>Alteromonadales</taxon>
        <taxon>Pseudoalteromonadaceae</taxon>
        <taxon>Pseudoalteromonas</taxon>
    </lineage>
</organism>
<dbReference type="InterPro" id="IPR037682">
    <property type="entry name" value="TonB_C"/>
</dbReference>
<dbReference type="Proteomes" id="UP000615755">
    <property type="component" value="Unassembled WGS sequence"/>
</dbReference>
<keyword evidence="5" id="KW-1003">Cell membrane</keyword>
<name>A0ABR9E6R2_9GAMM</name>
<keyword evidence="3 5" id="KW-1133">Transmembrane helix</keyword>
<dbReference type="PROSITE" id="PS52015">
    <property type="entry name" value="TONB_CTD"/>
    <property type="match status" value="1"/>
</dbReference>
<feature type="transmembrane region" description="Helical" evidence="5">
    <location>
        <begin position="6"/>
        <end position="26"/>
    </location>
</feature>
<comment type="caution">
    <text evidence="7">The sequence shown here is derived from an EMBL/GenBank/DDBJ whole genome shotgun (WGS) entry which is preliminary data.</text>
</comment>
<comment type="function">
    <text evidence="5">Interacts with outer membrane receptor proteins that carry out high-affinity binding and energy dependent uptake into the periplasmic space of specific substrates. It could act to transduce energy from the cytoplasmic membrane to specific energy-requiring processes in the outer membrane, resulting in the release into the periplasm of ligands bound by these outer membrane proteins.</text>
</comment>
<dbReference type="Pfam" id="PF03544">
    <property type="entry name" value="TonB_C"/>
    <property type="match status" value="1"/>
</dbReference>
<comment type="subcellular location">
    <subcellularLocation>
        <location evidence="5">Cell inner membrane</location>
        <topology evidence="5">Single-pass membrane protein</topology>
        <orientation evidence="5">Periplasmic side</orientation>
    </subcellularLocation>
    <subcellularLocation>
        <location evidence="1">Membrane</location>
        <topology evidence="1">Single-pass membrane protein</topology>
    </subcellularLocation>
</comment>
<dbReference type="Pfam" id="PF05569">
    <property type="entry name" value="Peptidase_M56"/>
    <property type="match status" value="1"/>
</dbReference>
<keyword evidence="5" id="KW-0735">Signal-anchor</keyword>
<dbReference type="InterPro" id="IPR003538">
    <property type="entry name" value="TonB"/>
</dbReference>
<evidence type="ECO:0000256" key="1">
    <source>
        <dbReference type="ARBA" id="ARBA00004167"/>
    </source>
</evidence>
<evidence type="ECO:0000313" key="7">
    <source>
        <dbReference type="EMBL" id="MBE0366669.1"/>
    </source>
</evidence>
<feature type="transmembrane region" description="Helical" evidence="5">
    <location>
        <begin position="83"/>
        <end position="103"/>
    </location>
</feature>
<dbReference type="CDD" id="cd07341">
    <property type="entry name" value="M56_BlaR1_MecR1_like"/>
    <property type="match status" value="1"/>
</dbReference>
<keyword evidence="5" id="KW-0813">Transport</keyword>
<dbReference type="InterPro" id="IPR052173">
    <property type="entry name" value="Beta-lactam_resp_regulator"/>
</dbReference>
<evidence type="ECO:0000256" key="2">
    <source>
        <dbReference type="ARBA" id="ARBA00022692"/>
    </source>
</evidence>
<keyword evidence="5" id="KW-0997">Cell inner membrane</keyword>
<keyword evidence="2 5" id="KW-0812">Transmembrane</keyword>
<feature type="transmembrane region" description="Helical" evidence="5">
    <location>
        <begin position="38"/>
        <end position="55"/>
    </location>
</feature>
<sequence length="402" mass="46502">MFDILINWVFEVQLLLSLIVLGLIFCERITLHKLGARFIYLQWWILPCALILISIPNELKPLTYGPMQYISVSNPLPHVETWVFSWSLVYLLGFTLFIFTMLWQHLRFHQQLALQPCNLNHRDSITYTSAQIASPMVIGLIHPKIVLPRDYEQQFEETALSLMLEHEHTHITRYDNIWNLCFYSFCALNWFNPLIWCGYHSFRRIQELACDEKVLKNKSHHQQIHYAKALISCIESDKKQHFAYAHYGDKNTMLQRLNYLKNTSGSSRTAKLLLLTCAFTSIGAVALNSTTKTENATSKLIVKPIMRVEPKYPAEAANDGISGYVQLAYTVDERGHTNNIKVIAAQPENTFENNAILALRQWQYTSSNTPSQVYRVQLDFKLDNLAVNAPKQTQFERIDVTN</sequence>
<evidence type="ECO:0000259" key="6">
    <source>
        <dbReference type="PROSITE" id="PS52015"/>
    </source>
</evidence>
<gene>
    <name evidence="7" type="ORF">PAUR_a3719</name>
</gene>
<keyword evidence="8" id="KW-1185">Reference proteome</keyword>
<evidence type="ECO:0000313" key="8">
    <source>
        <dbReference type="Proteomes" id="UP000615755"/>
    </source>
</evidence>
<dbReference type="SUPFAM" id="SSF74653">
    <property type="entry name" value="TolA/TonB C-terminal domain"/>
    <property type="match status" value="1"/>
</dbReference>
<comment type="caution">
    <text evidence="5">Lacks conserved residue(s) required for the propagation of feature annotation.</text>
</comment>
<evidence type="ECO:0000256" key="3">
    <source>
        <dbReference type="ARBA" id="ARBA00022989"/>
    </source>
</evidence>
<dbReference type="EMBL" id="AQGV01000010">
    <property type="protein sequence ID" value="MBE0366669.1"/>
    <property type="molecule type" value="Genomic_DNA"/>
</dbReference>
<feature type="domain" description="TonB C-terminal" evidence="6">
    <location>
        <begin position="297"/>
        <end position="389"/>
    </location>
</feature>
<dbReference type="PANTHER" id="PTHR34978:SF3">
    <property type="entry name" value="SLR0241 PROTEIN"/>
    <property type="match status" value="1"/>
</dbReference>
<dbReference type="PANTHER" id="PTHR34978">
    <property type="entry name" value="POSSIBLE SENSOR-TRANSDUCER PROTEIN BLAR"/>
    <property type="match status" value="1"/>
</dbReference>
<evidence type="ECO:0000256" key="5">
    <source>
        <dbReference type="RuleBase" id="RU362123"/>
    </source>
</evidence>
<dbReference type="NCBIfam" id="TIGR01352">
    <property type="entry name" value="tonB_Cterm"/>
    <property type="match status" value="1"/>
</dbReference>
<keyword evidence="4 5" id="KW-0472">Membrane</keyword>